<evidence type="ECO:0000313" key="2">
    <source>
        <dbReference type="Proteomes" id="UP000701801"/>
    </source>
</evidence>
<sequence>MASTSEKDIIQPLNDEHAIMKLLHPVELVCLALMSTKLYCVHREVHGVVKLDTEYLVATPENPSNGELSDLLKEWMEDRGFAWVVWARDGGCEHYDPDHFKASKGYKMKHAADFIYAYPCFYVPHAFSKDWPVNKRVPKFKNGNLTHYMWDRYLSVTLKSQIYLHHIGKRRPRYHWNDFREAEDRVSEVVIHHV</sequence>
<dbReference type="OrthoDB" id="10420237at2759"/>
<name>A0A9N9PX86_9HELO</name>
<gene>
    <name evidence="1" type="ORF">HYALB_00011804</name>
</gene>
<proteinExistence type="predicted"/>
<organism evidence="1 2">
    <name type="scientific">Hymenoscyphus albidus</name>
    <dbReference type="NCBI Taxonomy" id="595503"/>
    <lineage>
        <taxon>Eukaryota</taxon>
        <taxon>Fungi</taxon>
        <taxon>Dikarya</taxon>
        <taxon>Ascomycota</taxon>
        <taxon>Pezizomycotina</taxon>
        <taxon>Leotiomycetes</taxon>
        <taxon>Helotiales</taxon>
        <taxon>Helotiaceae</taxon>
        <taxon>Hymenoscyphus</taxon>
    </lineage>
</organism>
<protein>
    <submittedName>
        <fullName evidence="1">Uncharacterized protein</fullName>
    </submittedName>
</protein>
<evidence type="ECO:0000313" key="1">
    <source>
        <dbReference type="EMBL" id="CAG8978223.1"/>
    </source>
</evidence>
<comment type="caution">
    <text evidence="1">The sequence shown here is derived from an EMBL/GenBank/DDBJ whole genome shotgun (WGS) entry which is preliminary data.</text>
</comment>
<keyword evidence="2" id="KW-1185">Reference proteome</keyword>
<dbReference type="Proteomes" id="UP000701801">
    <property type="component" value="Unassembled WGS sequence"/>
</dbReference>
<dbReference type="AlphaFoldDB" id="A0A9N9PX86"/>
<accession>A0A9N9PX86</accession>
<reference evidence="1" key="1">
    <citation type="submission" date="2021-07" db="EMBL/GenBank/DDBJ databases">
        <authorList>
            <person name="Durling M."/>
        </authorList>
    </citation>
    <scope>NUCLEOTIDE SEQUENCE</scope>
</reference>
<dbReference type="EMBL" id="CAJVRM010000246">
    <property type="protein sequence ID" value="CAG8978223.1"/>
    <property type="molecule type" value="Genomic_DNA"/>
</dbReference>